<dbReference type="STRING" id="450851.PHZ_c0648"/>
<keyword evidence="4" id="KW-0597">Phosphoprotein</keyword>
<dbReference type="SUPFAM" id="SSF54675">
    <property type="entry name" value="Nicotinate/Quinolinate PRTase N-terminal domain-like"/>
    <property type="match status" value="1"/>
</dbReference>
<feature type="domain" description="Nicotinate phosphoribosyltransferase C-terminal" evidence="12">
    <location>
        <begin position="387"/>
        <end position="443"/>
    </location>
</feature>
<keyword evidence="6 9" id="KW-0662">Pyridine nucleotide biosynthesis</keyword>
<accession>B4RFI1</accession>
<comment type="similarity">
    <text evidence="2 9">Belongs to the NAPRTase family.</text>
</comment>
<dbReference type="NCBIfam" id="NF006696">
    <property type="entry name" value="PRK09243.1-3"/>
    <property type="match status" value="1"/>
</dbReference>
<dbReference type="HOGENOM" id="CLU_025154_3_1_5"/>
<organism evidence="13 14">
    <name type="scientific">Phenylobacterium zucineum (strain HLK1)</name>
    <dbReference type="NCBI Taxonomy" id="450851"/>
    <lineage>
        <taxon>Bacteria</taxon>
        <taxon>Pseudomonadati</taxon>
        <taxon>Pseudomonadota</taxon>
        <taxon>Alphaproteobacteria</taxon>
        <taxon>Caulobacterales</taxon>
        <taxon>Caulobacteraceae</taxon>
        <taxon>Phenylobacterium</taxon>
    </lineage>
</organism>
<dbReference type="PANTHER" id="PTHR11098:SF1">
    <property type="entry name" value="NICOTINATE PHOSPHORIBOSYLTRANSFERASE"/>
    <property type="match status" value="1"/>
</dbReference>
<dbReference type="GO" id="GO:0005829">
    <property type="term" value="C:cytosol"/>
    <property type="evidence" value="ECO:0007669"/>
    <property type="project" value="TreeGrafter"/>
</dbReference>
<sequence length="458" mass="49587">MTDPPPVRPDPAASPLLTDLYQLNMLEAYLDHGFTEPAVFEFFVRRLPPSRGFLMAAGLEQALGFLEALAPSPAELDWLERSGRFSRRVLDWFAELRFSGDVDAMPEGAVFFRDEPILRVVAPLPVAQLVETRLINILHFQSLVASKAARMVLAAPGRTLVDFGLRRAHGSEAGLFAARASYLAGFTGTATTLAGMLWDIPLFGTMAHSFVQAFEDETAAFEAFARSRPEGLTLLIDTYDTEAAARKVVALAPRLAAAGVKVRGVRLDSGDLLALSRSVRGILDAGGLSDITIFASGGLDEGDLQALVRAGAPIDGFGVGTSLTTSSDAPGLDCAYKLQEYAGVPRRKLSTGKATWPGRKQVWRSVDARGRMRGDVVSTLHDRPLGEPLLQPVMRQGRRTGPPPSLPEIRARAARELAALPEPLRALEPHDYPVRIAEPLTRLAAEVDRRLAKQVQPS</sequence>
<dbReference type="SUPFAM" id="SSF51690">
    <property type="entry name" value="Nicotinate/Quinolinate PRTase C-terminal domain-like"/>
    <property type="match status" value="1"/>
</dbReference>
<dbReference type="InterPro" id="IPR041619">
    <property type="entry name" value="NAPRTase_C"/>
</dbReference>
<dbReference type="EMBL" id="CP000747">
    <property type="protein sequence ID" value="ACG77062.1"/>
    <property type="molecule type" value="Genomic_DNA"/>
</dbReference>
<dbReference type="Pfam" id="PF17767">
    <property type="entry name" value="NAPRTase_N"/>
    <property type="match status" value="1"/>
</dbReference>
<evidence type="ECO:0000256" key="9">
    <source>
        <dbReference type="RuleBase" id="RU365100"/>
    </source>
</evidence>
<evidence type="ECO:0000256" key="4">
    <source>
        <dbReference type="ARBA" id="ARBA00022553"/>
    </source>
</evidence>
<evidence type="ECO:0000259" key="10">
    <source>
        <dbReference type="Pfam" id="PF04095"/>
    </source>
</evidence>
<keyword evidence="14" id="KW-1185">Reference proteome</keyword>
<dbReference type="AlphaFoldDB" id="B4RFI1"/>
<evidence type="ECO:0000256" key="8">
    <source>
        <dbReference type="ARBA" id="ARBA00048668"/>
    </source>
</evidence>
<comment type="pathway">
    <text evidence="1 9">Cofactor biosynthesis; NAD(+) biosynthesis; nicotinate D-ribonucleotide from nicotinate: step 1/1.</text>
</comment>
<dbReference type="Proteomes" id="UP000001868">
    <property type="component" value="Chromosome"/>
</dbReference>
<evidence type="ECO:0000256" key="1">
    <source>
        <dbReference type="ARBA" id="ARBA00004952"/>
    </source>
</evidence>
<evidence type="ECO:0000259" key="11">
    <source>
        <dbReference type="Pfam" id="PF17767"/>
    </source>
</evidence>
<evidence type="ECO:0000256" key="3">
    <source>
        <dbReference type="ARBA" id="ARBA00013236"/>
    </source>
</evidence>
<evidence type="ECO:0000256" key="7">
    <source>
        <dbReference type="ARBA" id="ARBA00022679"/>
    </source>
</evidence>
<evidence type="ECO:0000256" key="2">
    <source>
        <dbReference type="ARBA" id="ARBA00010897"/>
    </source>
</evidence>
<reference evidence="13 14" key="1">
    <citation type="journal article" date="2008" name="BMC Genomics">
        <title>Complete genome of Phenylobacterium zucineum - a novel facultative intracellular bacterium isolated from human erythroleukemia cell line K562.</title>
        <authorList>
            <person name="Luo Y."/>
            <person name="Xu X."/>
            <person name="Ding Z."/>
            <person name="Liu Z."/>
            <person name="Zhang B."/>
            <person name="Yan Z."/>
            <person name="Sun J."/>
            <person name="Hu S."/>
            <person name="Hu X."/>
        </authorList>
    </citation>
    <scope>NUCLEOTIDE SEQUENCE [LARGE SCALE GENOMIC DNA]</scope>
    <source>
        <strain evidence="13 14">HLK1</strain>
    </source>
</reference>
<comment type="function">
    <text evidence="9">Catalyzes the first step in the biosynthesis of NAD from nicotinic acid, the ATP-dependent synthesis of beta-nicotinate D-ribonucleotide from nicotinate and 5-phospho-D-ribose 1-phosphate.</text>
</comment>
<dbReference type="RefSeq" id="WP_012521210.1">
    <property type="nucleotide sequence ID" value="NC_011144.1"/>
</dbReference>
<dbReference type="InterPro" id="IPR006405">
    <property type="entry name" value="Nic_PRibTrfase_pncB"/>
</dbReference>
<dbReference type="CDD" id="cd01570">
    <property type="entry name" value="NAPRTase_A"/>
    <property type="match status" value="1"/>
</dbReference>
<dbReference type="GO" id="GO:0034355">
    <property type="term" value="P:NAD+ biosynthetic process via the salvage pathway"/>
    <property type="evidence" value="ECO:0007669"/>
    <property type="project" value="TreeGrafter"/>
</dbReference>
<dbReference type="eggNOG" id="COG1488">
    <property type="taxonomic scope" value="Bacteria"/>
</dbReference>
<name>B4RFI1_PHEZH</name>
<comment type="catalytic activity">
    <reaction evidence="8 9">
        <text>5-phospho-alpha-D-ribose 1-diphosphate + nicotinate + ATP + H2O = nicotinate beta-D-ribonucleotide + ADP + phosphate + diphosphate</text>
        <dbReference type="Rhea" id="RHEA:36163"/>
        <dbReference type="ChEBI" id="CHEBI:15377"/>
        <dbReference type="ChEBI" id="CHEBI:30616"/>
        <dbReference type="ChEBI" id="CHEBI:32544"/>
        <dbReference type="ChEBI" id="CHEBI:33019"/>
        <dbReference type="ChEBI" id="CHEBI:43474"/>
        <dbReference type="ChEBI" id="CHEBI:57502"/>
        <dbReference type="ChEBI" id="CHEBI:58017"/>
        <dbReference type="ChEBI" id="CHEBI:456216"/>
        <dbReference type="EC" id="6.3.4.21"/>
    </reaction>
</comment>
<dbReference type="InterPro" id="IPR041525">
    <property type="entry name" value="N/Namide_PRibTrfase"/>
</dbReference>
<dbReference type="EC" id="6.3.4.21" evidence="3 9"/>
<evidence type="ECO:0000313" key="13">
    <source>
        <dbReference type="EMBL" id="ACG77062.1"/>
    </source>
</evidence>
<feature type="domain" description="Nicotinate phosphoribosyltransferase N-terminal" evidence="11">
    <location>
        <begin position="16"/>
        <end position="138"/>
    </location>
</feature>
<gene>
    <name evidence="13" type="ordered locus">PHZ_c0648</name>
</gene>
<dbReference type="NCBIfam" id="TIGR01513">
    <property type="entry name" value="NAPRTase_put"/>
    <property type="match status" value="1"/>
</dbReference>
<dbReference type="InterPro" id="IPR007229">
    <property type="entry name" value="Nic_PRibTrfase-Fam"/>
</dbReference>
<evidence type="ECO:0000256" key="5">
    <source>
        <dbReference type="ARBA" id="ARBA00022598"/>
    </source>
</evidence>
<feature type="domain" description="Nicotinate/nicotinamide phosphoribosyltransferase" evidence="10">
    <location>
        <begin position="160"/>
        <end position="340"/>
    </location>
</feature>
<dbReference type="InterPro" id="IPR036068">
    <property type="entry name" value="Nicotinate_pribotase-like_C"/>
</dbReference>
<proteinExistence type="inferred from homology"/>
<dbReference type="Pfam" id="PF17956">
    <property type="entry name" value="NAPRTase_C"/>
    <property type="match status" value="1"/>
</dbReference>
<dbReference type="KEGG" id="pzu:PHZ_c0648"/>
<evidence type="ECO:0000313" key="14">
    <source>
        <dbReference type="Proteomes" id="UP000001868"/>
    </source>
</evidence>
<keyword evidence="5 9" id="KW-0436">Ligase</keyword>
<dbReference type="NCBIfam" id="NF009131">
    <property type="entry name" value="PRK12484.1"/>
    <property type="match status" value="1"/>
</dbReference>
<dbReference type="OrthoDB" id="9771406at2"/>
<dbReference type="PIRSF" id="PIRSF000484">
    <property type="entry name" value="NAPRT"/>
    <property type="match status" value="1"/>
</dbReference>
<dbReference type="UniPathway" id="UPA00253">
    <property type="reaction ID" value="UER00457"/>
</dbReference>
<evidence type="ECO:0000259" key="12">
    <source>
        <dbReference type="Pfam" id="PF17956"/>
    </source>
</evidence>
<dbReference type="InterPro" id="IPR013785">
    <property type="entry name" value="Aldolase_TIM"/>
</dbReference>
<evidence type="ECO:0000256" key="6">
    <source>
        <dbReference type="ARBA" id="ARBA00022642"/>
    </source>
</evidence>
<dbReference type="Gene3D" id="3.20.140.10">
    <property type="entry name" value="nicotinate phosphoribosyltransferase"/>
    <property type="match status" value="2"/>
</dbReference>
<comment type="PTM">
    <text evidence="9">Transiently phosphorylated on a His residue during the reaction cycle. Phosphorylation strongly increases the affinity for substrates and increases the rate of nicotinate D-ribonucleotide production. Dephosphorylation regenerates the low-affinity form of the enzyme, leading to product release.</text>
</comment>
<dbReference type="PANTHER" id="PTHR11098">
    <property type="entry name" value="NICOTINATE PHOSPHORIBOSYLTRANSFERASE"/>
    <property type="match status" value="1"/>
</dbReference>
<dbReference type="GO" id="GO:0004516">
    <property type="term" value="F:nicotinate phosphoribosyltransferase activity"/>
    <property type="evidence" value="ECO:0007669"/>
    <property type="project" value="UniProtKB-UniRule"/>
</dbReference>
<keyword evidence="7 9" id="KW-0808">Transferase</keyword>
<keyword evidence="13" id="KW-0328">Glycosyltransferase</keyword>
<dbReference type="GO" id="GO:0016757">
    <property type="term" value="F:glycosyltransferase activity"/>
    <property type="evidence" value="ECO:0007669"/>
    <property type="project" value="UniProtKB-KW"/>
</dbReference>
<dbReference type="Gene3D" id="3.20.20.70">
    <property type="entry name" value="Aldolase class I"/>
    <property type="match status" value="1"/>
</dbReference>
<dbReference type="InterPro" id="IPR040727">
    <property type="entry name" value="NAPRTase_N"/>
</dbReference>
<protein>
    <recommendedName>
        <fullName evidence="3 9">Nicotinate phosphoribosyltransferase</fullName>
        <ecNumber evidence="3 9">6.3.4.21</ecNumber>
    </recommendedName>
</protein>
<dbReference type="Pfam" id="PF04095">
    <property type="entry name" value="NAPRTase"/>
    <property type="match status" value="1"/>
</dbReference>